<dbReference type="Gene3D" id="2.60.40.1090">
    <property type="entry name" value="Fimbrial-type adhesion domain"/>
    <property type="match status" value="1"/>
</dbReference>
<feature type="domain" description="Fimbrial-type adhesion" evidence="5">
    <location>
        <begin position="125"/>
        <end position="272"/>
    </location>
</feature>
<reference evidence="6" key="1">
    <citation type="submission" date="2020-10" db="EMBL/GenBank/DDBJ databases">
        <title>Phylogeny of dyella-like bacteria.</title>
        <authorList>
            <person name="Fu J."/>
        </authorList>
    </citation>
    <scope>NUCLEOTIDE SEQUENCE</scope>
    <source>
        <strain evidence="6">DHON07</strain>
    </source>
</reference>
<dbReference type="Proteomes" id="UP001430193">
    <property type="component" value="Unassembled WGS sequence"/>
</dbReference>
<name>A0ABS2KMN6_9GAMM</name>
<evidence type="ECO:0000256" key="2">
    <source>
        <dbReference type="ARBA" id="ARBA00006671"/>
    </source>
</evidence>
<evidence type="ECO:0000256" key="1">
    <source>
        <dbReference type="ARBA" id="ARBA00004561"/>
    </source>
</evidence>
<evidence type="ECO:0000313" key="7">
    <source>
        <dbReference type="Proteomes" id="UP001430193"/>
    </source>
</evidence>
<keyword evidence="7" id="KW-1185">Reference proteome</keyword>
<comment type="caution">
    <text evidence="6">The sequence shown here is derived from an EMBL/GenBank/DDBJ whole genome shotgun (WGS) entry which is preliminary data.</text>
</comment>
<dbReference type="RefSeq" id="WP_204633722.1">
    <property type="nucleotide sequence ID" value="NZ_BSOC01000001.1"/>
</dbReference>
<dbReference type="PANTHER" id="PTHR33420:SF3">
    <property type="entry name" value="FIMBRIAL SUBUNIT ELFA"/>
    <property type="match status" value="1"/>
</dbReference>
<dbReference type="PANTHER" id="PTHR33420">
    <property type="entry name" value="FIMBRIAL SUBUNIT ELFA-RELATED"/>
    <property type="match status" value="1"/>
</dbReference>
<keyword evidence="4" id="KW-0281">Fimbrium</keyword>
<evidence type="ECO:0000256" key="3">
    <source>
        <dbReference type="ARBA" id="ARBA00022729"/>
    </source>
</evidence>
<comment type="subcellular location">
    <subcellularLocation>
        <location evidence="1">Fimbrium</location>
    </subcellularLocation>
</comment>
<keyword evidence="3" id="KW-0732">Signal</keyword>
<accession>A0ABS2KMN6</accession>
<comment type="similarity">
    <text evidence="2">Belongs to the fimbrial protein family.</text>
</comment>
<dbReference type="InterPro" id="IPR008966">
    <property type="entry name" value="Adhesion_dom_sf"/>
</dbReference>
<dbReference type="EMBL" id="JADIKF010000040">
    <property type="protein sequence ID" value="MBM7132205.1"/>
    <property type="molecule type" value="Genomic_DNA"/>
</dbReference>
<proteinExistence type="inferred from homology"/>
<gene>
    <name evidence="6" type="ORF">ISS99_21965</name>
</gene>
<dbReference type="SUPFAM" id="SSF49401">
    <property type="entry name" value="Bacterial adhesins"/>
    <property type="match status" value="1"/>
</dbReference>
<dbReference type="InterPro" id="IPR000259">
    <property type="entry name" value="Adhesion_dom_fimbrial"/>
</dbReference>
<protein>
    <submittedName>
        <fullName evidence="6">Type 1 fimbrial protein</fullName>
    </submittedName>
</protein>
<dbReference type="Pfam" id="PF00419">
    <property type="entry name" value="Fimbrial"/>
    <property type="match status" value="1"/>
</dbReference>
<evidence type="ECO:0000256" key="4">
    <source>
        <dbReference type="ARBA" id="ARBA00023263"/>
    </source>
</evidence>
<dbReference type="InterPro" id="IPR050263">
    <property type="entry name" value="Bact_Fimbrial_Adh_Pro"/>
</dbReference>
<dbReference type="InterPro" id="IPR036937">
    <property type="entry name" value="Adhesion_dom_fimbrial_sf"/>
</dbReference>
<evidence type="ECO:0000313" key="6">
    <source>
        <dbReference type="EMBL" id="MBM7132205.1"/>
    </source>
</evidence>
<organism evidence="6 7">
    <name type="scientific">Dyella mobilis</name>
    <dbReference type="NCBI Taxonomy" id="1849582"/>
    <lineage>
        <taxon>Bacteria</taxon>
        <taxon>Pseudomonadati</taxon>
        <taxon>Pseudomonadota</taxon>
        <taxon>Gammaproteobacteria</taxon>
        <taxon>Lysobacterales</taxon>
        <taxon>Rhodanobacteraceae</taxon>
        <taxon>Dyella</taxon>
    </lineage>
</organism>
<sequence length="272" mass="27773">MKGTVQPADTPVPGVTYASGGADYPVYPTGQSSIGYVVQVRDPSDSQFHPLAPPFVQTWPLPGFGNPIALGFEAQILFVAIGPLTPGTYSLPSKTVAYLHAYDGSDVELSVPGSLLFQGATITANSTGCTVTSASDQAIRLSSVSPSNFSGVGSNSGTSSTVNISLNCDAGIAVYATMSDATDPGNTSDVLALTPGSTASGVGIQVYRDGLSTPISFGPDSSSPGNLNQWLVGRNAGAVSYTIPFNASYVQTENTIGPGSVQARSTVTLSYQ</sequence>
<evidence type="ECO:0000259" key="5">
    <source>
        <dbReference type="Pfam" id="PF00419"/>
    </source>
</evidence>